<dbReference type="AlphaFoldDB" id="A0A7W8V531"/>
<dbReference type="EMBL" id="JACHDD010000002">
    <property type="protein sequence ID" value="MBB5423188.1"/>
    <property type="molecule type" value="Genomic_DNA"/>
</dbReference>
<accession>A0A7W8V531</accession>
<proteinExistence type="predicted"/>
<dbReference type="Proteomes" id="UP000592780">
    <property type="component" value="Unassembled WGS sequence"/>
</dbReference>
<reference evidence="1 2" key="1">
    <citation type="submission" date="2020-08" db="EMBL/GenBank/DDBJ databases">
        <title>Genomic Encyclopedia of Type Strains, Phase IV (KMG-V): Genome sequencing to study the core and pangenomes of soil and plant-associated prokaryotes.</title>
        <authorList>
            <person name="Whitman W."/>
        </authorList>
    </citation>
    <scope>NUCLEOTIDE SEQUENCE [LARGE SCALE GENOMIC DNA]</scope>
    <source>
        <strain evidence="1 2">JPY158</strain>
    </source>
</reference>
<organism evidence="1 2">
    <name type="scientific">Paraburkholderia atlantica</name>
    <dbReference type="NCBI Taxonomy" id="2654982"/>
    <lineage>
        <taxon>Bacteria</taxon>
        <taxon>Pseudomonadati</taxon>
        <taxon>Pseudomonadota</taxon>
        <taxon>Betaproteobacteria</taxon>
        <taxon>Burkholderiales</taxon>
        <taxon>Burkholderiaceae</taxon>
        <taxon>Paraburkholderia</taxon>
    </lineage>
</organism>
<evidence type="ECO:0000313" key="2">
    <source>
        <dbReference type="Proteomes" id="UP000592780"/>
    </source>
</evidence>
<sequence>MCRVLNRLPETAAARYLGDHAIQHADWGSRRIDFQPYPYPSYTEELVRRLKATQVEGASQFLASLDPKQVASDLVDDRFVKKSIEASRGLSAFGQEAGYTRKETILV</sequence>
<name>A0A7W8V531_PARAM</name>
<comment type="caution">
    <text evidence="1">The sequence shown here is derived from an EMBL/GenBank/DDBJ whole genome shotgun (WGS) entry which is preliminary data.</text>
</comment>
<keyword evidence="2" id="KW-1185">Reference proteome</keyword>
<protein>
    <submittedName>
        <fullName evidence="1">NitT/TauT family transport system substrate-binding protein</fullName>
    </submittedName>
</protein>
<gene>
    <name evidence="1" type="ORF">HDG40_001330</name>
</gene>
<evidence type="ECO:0000313" key="1">
    <source>
        <dbReference type="EMBL" id="MBB5423188.1"/>
    </source>
</evidence>